<feature type="region of interest" description="Disordered" evidence="1">
    <location>
        <begin position="83"/>
        <end position="115"/>
    </location>
</feature>
<dbReference type="Proteomes" id="UP000246702">
    <property type="component" value="Unassembled WGS sequence"/>
</dbReference>
<feature type="compositionally biased region" description="Polar residues" evidence="1">
    <location>
        <begin position="53"/>
        <end position="63"/>
    </location>
</feature>
<name>A0A317X761_9EURO</name>
<evidence type="ECO:0000313" key="2">
    <source>
        <dbReference type="EMBL" id="PWY93472.1"/>
    </source>
</evidence>
<dbReference type="EMBL" id="MSFK01000006">
    <property type="protein sequence ID" value="PWY93472.1"/>
    <property type="molecule type" value="Genomic_DNA"/>
</dbReference>
<reference evidence="2 3" key="1">
    <citation type="submission" date="2016-12" db="EMBL/GenBank/DDBJ databases">
        <title>The genomes of Aspergillus section Nigri reveals drivers in fungal speciation.</title>
        <authorList>
            <consortium name="DOE Joint Genome Institute"/>
            <person name="Vesth T.C."/>
            <person name="Nybo J."/>
            <person name="Theobald S."/>
            <person name="Brandl J."/>
            <person name="Frisvad J.C."/>
            <person name="Nielsen K.F."/>
            <person name="Lyhne E.K."/>
            <person name="Kogle M.E."/>
            <person name="Kuo A."/>
            <person name="Riley R."/>
            <person name="Clum A."/>
            <person name="Nolan M."/>
            <person name="Lipzen A."/>
            <person name="Salamov A."/>
            <person name="Henrissat B."/>
            <person name="Wiebenga A."/>
            <person name="De Vries R.P."/>
            <person name="Grigoriev I.V."/>
            <person name="Mortensen U.H."/>
            <person name="Andersen M.R."/>
            <person name="Baker S.E."/>
        </authorList>
    </citation>
    <scope>NUCLEOTIDE SEQUENCE [LARGE SCALE GENOMIC DNA]</scope>
    <source>
        <strain evidence="2 3">CBS 115572</strain>
    </source>
</reference>
<accession>A0A317X761</accession>
<dbReference type="AlphaFoldDB" id="A0A317X761"/>
<organism evidence="2 3">
    <name type="scientific">Aspergillus sclerotioniger CBS 115572</name>
    <dbReference type="NCBI Taxonomy" id="1450535"/>
    <lineage>
        <taxon>Eukaryota</taxon>
        <taxon>Fungi</taxon>
        <taxon>Dikarya</taxon>
        <taxon>Ascomycota</taxon>
        <taxon>Pezizomycotina</taxon>
        <taxon>Eurotiomycetes</taxon>
        <taxon>Eurotiomycetidae</taxon>
        <taxon>Eurotiales</taxon>
        <taxon>Aspergillaceae</taxon>
        <taxon>Aspergillus</taxon>
        <taxon>Aspergillus subgen. Circumdati</taxon>
    </lineage>
</organism>
<feature type="region of interest" description="Disordered" evidence="1">
    <location>
        <begin position="1"/>
        <end position="68"/>
    </location>
</feature>
<comment type="caution">
    <text evidence="2">The sequence shown here is derived from an EMBL/GenBank/DDBJ whole genome shotgun (WGS) entry which is preliminary data.</text>
</comment>
<feature type="compositionally biased region" description="Polar residues" evidence="1">
    <location>
        <begin position="83"/>
        <end position="96"/>
    </location>
</feature>
<dbReference type="GeneID" id="37109199"/>
<sequence>MTTASTPFFSSSAGKHLLRSTPPRHGGFPRDSVPRSLPFRPTKQWERRKATQGPIQASPTNYLPNHLPPEHRHSLRAIYIETTGQPRTGQRNSSSMACPGSCHPRSSDRQATQPCRPPMLFKLSPASGWARYGFRSILFLLFLSL</sequence>
<keyword evidence="3" id="KW-1185">Reference proteome</keyword>
<protein>
    <submittedName>
        <fullName evidence="2">Uncharacterized protein</fullName>
    </submittedName>
</protein>
<dbReference type="RefSeq" id="XP_025470233.1">
    <property type="nucleotide sequence ID" value="XM_025607056.1"/>
</dbReference>
<evidence type="ECO:0000313" key="3">
    <source>
        <dbReference type="Proteomes" id="UP000246702"/>
    </source>
</evidence>
<evidence type="ECO:0000256" key="1">
    <source>
        <dbReference type="SAM" id="MobiDB-lite"/>
    </source>
</evidence>
<feature type="compositionally biased region" description="Low complexity" evidence="1">
    <location>
        <begin position="1"/>
        <end position="13"/>
    </location>
</feature>
<proteinExistence type="predicted"/>
<gene>
    <name evidence="2" type="ORF">BO94DRAFT_343806</name>
</gene>